<dbReference type="InterPro" id="IPR016040">
    <property type="entry name" value="NAD(P)-bd_dom"/>
</dbReference>
<keyword evidence="1" id="KW-0521">NADP</keyword>
<dbReference type="EMBL" id="JBHSSA010000032">
    <property type="protein sequence ID" value="MFC6253653.1"/>
    <property type="molecule type" value="Genomic_DNA"/>
</dbReference>
<feature type="domain" description="NAD(P)-binding" evidence="3">
    <location>
        <begin position="8"/>
        <end position="194"/>
    </location>
</feature>
<dbReference type="Proteomes" id="UP001596190">
    <property type="component" value="Unassembled WGS sequence"/>
</dbReference>
<dbReference type="PANTHER" id="PTHR47706">
    <property type="entry name" value="NMRA-LIKE FAMILY PROTEIN"/>
    <property type="match status" value="1"/>
</dbReference>
<sequence>MMKILILGSSGVLGQAVMKQLAPLPDVDLRVFDRGKKGVTYPDFVEHIVGDATSVADLKDALSGVDVVFSTLGPYKVETYATPLVQAMKEAGVNRLFWSTQFQIYDDDILPENLKLAASFGFDEPTERGYVKNQRQAADIIEAGHLDSTLLMIHFFKYDQSIQHAVLDAKDQPVSGGPISIATLATVLAEMLHHEADYRQDGIKISAKN</sequence>
<dbReference type="InterPro" id="IPR051609">
    <property type="entry name" value="NmrA/Isoflavone_reductase-like"/>
</dbReference>
<dbReference type="PANTHER" id="PTHR47706:SF9">
    <property type="entry name" value="NMRA-LIKE DOMAIN-CONTAINING PROTEIN-RELATED"/>
    <property type="match status" value="1"/>
</dbReference>
<evidence type="ECO:0000313" key="4">
    <source>
        <dbReference type="EMBL" id="MFC6253653.1"/>
    </source>
</evidence>
<evidence type="ECO:0000313" key="5">
    <source>
        <dbReference type="Proteomes" id="UP001596190"/>
    </source>
</evidence>
<dbReference type="InterPro" id="IPR036291">
    <property type="entry name" value="NAD(P)-bd_dom_sf"/>
</dbReference>
<organism evidence="4 5">
    <name type="scientific">Secundilactobacillus hailunensis</name>
    <dbReference type="NCBI Taxonomy" id="2559923"/>
    <lineage>
        <taxon>Bacteria</taxon>
        <taxon>Bacillati</taxon>
        <taxon>Bacillota</taxon>
        <taxon>Bacilli</taxon>
        <taxon>Lactobacillales</taxon>
        <taxon>Lactobacillaceae</taxon>
        <taxon>Secundilactobacillus</taxon>
    </lineage>
</organism>
<gene>
    <name evidence="4" type="ORF">ACFP1H_03460</name>
</gene>
<dbReference type="SUPFAM" id="SSF51735">
    <property type="entry name" value="NAD(P)-binding Rossmann-fold domains"/>
    <property type="match status" value="1"/>
</dbReference>
<proteinExistence type="predicted"/>
<evidence type="ECO:0000259" key="3">
    <source>
        <dbReference type="Pfam" id="PF13460"/>
    </source>
</evidence>
<protein>
    <submittedName>
        <fullName evidence="4">NAD(P)H-binding protein</fullName>
    </submittedName>
</protein>
<accession>A0ABW1T8F0</accession>
<keyword evidence="2" id="KW-0560">Oxidoreductase</keyword>
<name>A0ABW1T8F0_9LACO</name>
<dbReference type="Pfam" id="PF13460">
    <property type="entry name" value="NAD_binding_10"/>
    <property type="match status" value="1"/>
</dbReference>
<reference evidence="5" key="1">
    <citation type="journal article" date="2019" name="Int. J. Syst. Evol. Microbiol.">
        <title>The Global Catalogue of Microorganisms (GCM) 10K type strain sequencing project: providing services to taxonomists for standard genome sequencing and annotation.</title>
        <authorList>
            <consortium name="The Broad Institute Genomics Platform"/>
            <consortium name="The Broad Institute Genome Sequencing Center for Infectious Disease"/>
            <person name="Wu L."/>
            <person name="Ma J."/>
        </authorList>
    </citation>
    <scope>NUCLEOTIDE SEQUENCE [LARGE SCALE GENOMIC DNA]</scope>
    <source>
        <strain evidence="5">CCM 8950</strain>
    </source>
</reference>
<evidence type="ECO:0000256" key="1">
    <source>
        <dbReference type="ARBA" id="ARBA00022857"/>
    </source>
</evidence>
<dbReference type="Gene3D" id="3.40.50.720">
    <property type="entry name" value="NAD(P)-binding Rossmann-like Domain"/>
    <property type="match status" value="1"/>
</dbReference>
<evidence type="ECO:0000256" key="2">
    <source>
        <dbReference type="ARBA" id="ARBA00023002"/>
    </source>
</evidence>
<comment type="caution">
    <text evidence="4">The sequence shown here is derived from an EMBL/GenBank/DDBJ whole genome shotgun (WGS) entry which is preliminary data.</text>
</comment>
<dbReference type="RefSeq" id="WP_137630651.1">
    <property type="nucleotide sequence ID" value="NZ_BJDO01000012.1"/>
</dbReference>
<keyword evidence="5" id="KW-1185">Reference proteome</keyword>